<feature type="compositionally biased region" description="Basic and acidic residues" evidence="2">
    <location>
        <begin position="96"/>
        <end position="106"/>
    </location>
</feature>
<feature type="domain" description="Micro-fibrillar-associated protein 1 C-terminal" evidence="3">
    <location>
        <begin position="193"/>
        <end position="401"/>
    </location>
</feature>
<feature type="compositionally biased region" description="Acidic residues" evidence="2">
    <location>
        <begin position="168"/>
        <end position="196"/>
    </location>
</feature>
<evidence type="ECO:0000256" key="2">
    <source>
        <dbReference type="SAM" id="MobiDB-lite"/>
    </source>
</evidence>
<feature type="compositionally biased region" description="Basic and acidic residues" evidence="2">
    <location>
        <begin position="119"/>
        <end position="128"/>
    </location>
</feature>
<keyword evidence="4" id="KW-1185">Reference proteome</keyword>
<dbReference type="PANTHER" id="PTHR15327">
    <property type="entry name" value="MICROFIBRIL-ASSOCIATED PROTEIN"/>
    <property type="match status" value="1"/>
</dbReference>
<feature type="region of interest" description="Disordered" evidence="2">
    <location>
        <begin position="49"/>
        <end position="144"/>
    </location>
</feature>
<proteinExistence type="inferred from homology"/>
<dbReference type="InterPro" id="IPR033194">
    <property type="entry name" value="MFAP1"/>
</dbReference>
<name>A0ABM4BYK8_HYDVU</name>
<dbReference type="Pfam" id="PF06991">
    <property type="entry name" value="MFAP1"/>
    <property type="match status" value="1"/>
</dbReference>
<sequence length="438" mass="52147">MEHVRFGSDFKNQPRIGHRYIQSTAGAVTTKTAKGSLVVEKVNVKRYIAGKKPEWAADESSEDESDDEGLQDNEQGQHSPQQLHADDIEEDIEEIRDDHGRRRVYEPRIVTQHDEEEEERKHSKRSEESSDEENNAEEELDEAAIERRREILKKRAQIRKEKEKDLLDVEEDEDLIEEEEEEESSEYEEYSDSDEENTLRLKPVFVRKNDRITIQERERIQTETEISEEKMKKILEERKRASTRLVNEIIQEELKEEQGVVEIEQLVITDDENDEEEYEAWKVRELKRIKRDKDEKEAREREKLEIERMHNLTEEERREELRRKPKVITNKGTKGKYKFLQKYYHRGAFFMDKEEDIFKRDFTGATLEDHFDKTVLPKAMQVKNFGRSGRTKYTHLVDQDTAQADSPWFSETAQGLKYHEKISGGLKQQFDKPSRKKR</sequence>
<feature type="compositionally biased region" description="Polar residues" evidence="2">
    <location>
        <begin position="72"/>
        <end position="82"/>
    </location>
</feature>
<feature type="region of interest" description="Disordered" evidence="2">
    <location>
        <begin position="162"/>
        <end position="202"/>
    </location>
</feature>
<dbReference type="InterPro" id="IPR009730">
    <property type="entry name" value="MFAP1_C"/>
</dbReference>
<dbReference type="RefSeq" id="XP_065654326.1">
    <property type="nucleotide sequence ID" value="XM_065798254.1"/>
</dbReference>
<evidence type="ECO:0000313" key="4">
    <source>
        <dbReference type="Proteomes" id="UP001652625"/>
    </source>
</evidence>
<protein>
    <submittedName>
        <fullName evidence="5">Microfibrillar-associated protein 1 isoform X2</fullName>
    </submittedName>
</protein>
<reference evidence="5" key="1">
    <citation type="submission" date="2025-08" db="UniProtKB">
        <authorList>
            <consortium name="RefSeq"/>
        </authorList>
    </citation>
    <scope>IDENTIFICATION</scope>
</reference>
<comment type="similarity">
    <text evidence="1">Belongs to the MFAP1 family.</text>
</comment>
<evidence type="ECO:0000259" key="3">
    <source>
        <dbReference type="Pfam" id="PF06991"/>
    </source>
</evidence>
<feature type="compositionally biased region" description="Acidic residues" evidence="2">
    <location>
        <begin position="129"/>
        <end position="143"/>
    </location>
</feature>
<dbReference type="Proteomes" id="UP001652625">
    <property type="component" value="Chromosome 05"/>
</dbReference>
<gene>
    <name evidence="5" type="primary">LOC100208640</name>
</gene>
<dbReference type="GeneID" id="100208640"/>
<accession>A0ABM4BYK8</accession>
<evidence type="ECO:0000313" key="5">
    <source>
        <dbReference type="RefSeq" id="XP_065654326.1"/>
    </source>
</evidence>
<evidence type="ECO:0000256" key="1">
    <source>
        <dbReference type="ARBA" id="ARBA00008155"/>
    </source>
</evidence>
<feature type="compositionally biased region" description="Acidic residues" evidence="2">
    <location>
        <begin position="56"/>
        <end position="71"/>
    </location>
</feature>
<organism evidence="4 5">
    <name type="scientific">Hydra vulgaris</name>
    <name type="common">Hydra</name>
    <name type="synonym">Hydra attenuata</name>
    <dbReference type="NCBI Taxonomy" id="6087"/>
    <lineage>
        <taxon>Eukaryota</taxon>
        <taxon>Metazoa</taxon>
        <taxon>Cnidaria</taxon>
        <taxon>Hydrozoa</taxon>
        <taxon>Hydroidolina</taxon>
        <taxon>Anthoathecata</taxon>
        <taxon>Aplanulata</taxon>
        <taxon>Hydridae</taxon>
        <taxon>Hydra</taxon>
    </lineage>
</organism>